<dbReference type="Pfam" id="PF15361">
    <property type="entry name" value="RIC3"/>
    <property type="match status" value="1"/>
</dbReference>
<dbReference type="GO" id="GO:0007271">
    <property type="term" value="P:synaptic transmission, cholinergic"/>
    <property type="evidence" value="ECO:0007669"/>
    <property type="project" value="TreeGrafter"/>
</dbReference>
<evidence type="ECO:0000313" key="4">
    <source>
        <dbReference type="EMBL" id="KAK1169227.1"/>
    </source>
</evidence>
<gene>
    <name evidence="4" type="ORF">AOXY_G10194</name>
</gene>
<keyword evidence="2" id="KW-1133">Transmembrane helix</keyword>
<name>A0AAD8DFN0_ACIOX</name>
<organism evidence="4 5">
    <name type="scientific">Acipenser oxyrinchus oxyrinchus</name>
    <dbReference type="NCBI Taxonomy" id="40147"/>
    <lineage>
        <taxon>Eukaryota</taxon>
        <taxon>Metazoa</taxon>
        <taxon>Chordata</taxon>
        <taxon>Craniata</taxon>
        <taxon>Vertebrata</taxon>
        <taxon>Euteleostomi</taxon>
        <taxon>Actinopterygii</taxon>
        <taxon>Chondrostei</taxon>
        <taxon>Acipenseriformes</taxon>
        <taxon>Acipenseridae</taxon>
        <taxon>Acipenser</taxon>
    </lineage>
</organism>
<reference evidence="4" key="1">
    <citation type="submission" date="2022-02" db="EMBL/GenBank/DDBJ databases">
        <title>Atlantic sturgeon de novo genome assembly.</title>
        <authorList>
            <person name="Stock M."/>
            <person name="Klopp C."/>
            <person name="Guiguen Y."/>
            <person name="Cabau C."/>
            <person name="Parinello H."/>
            <person name="Santidrian Yebra-Pimentel E."/>
            <person name="Kuhl H."/>
            <person name="Dirks R.P."/>
            <person name="Guessner J."/>
            <person name="Wuertz S."/>
            <person name="Du K."/>
            <person name="Schartl M."/>
        </authorList>
    </citation>
    <scope>NUCLEOTIDE SEQUENCE</scope>
    <source>
        <strain evidence="4">STURGEONOMICS-FGT-2020</strain>
        <tissue evidence="4">Whole blood</tissue>
    </source>
</reference>
<feature type="region of interest" description="Disordered" evidence="1">
    <location>
        <begin position="225"/>
        <end position="303"/>
    </location>
</feature>
<feature type="domain" description="Resistance to inhibitors of cholinesterase protein 3 N-terminal" evidence="3">
    <location>
        <begin position="15"/>
        <end position="162"/>
    </location>
</feature>
<evidence type="ECO:0000259" key="3">
    <source>
        <dbReference type="Pfam" id="PF15361"/>
    </source>
</evidence>
<protein>
    <recommendedName>
        <fullName evidence="3">Resistance to inhibitors of cholinesterase protein 3 N-terminal domain-containing protein</fullName>
    </recommendedName>
</protein>
<feature type="region of interest" description="Disordered" evidence="1">
    <location>
        <begin position="41"/>
        <end position="65"/>
    </location>
</feature>
<keyword evidence="2" id="KW-0472">Membrane</keyword>
<evidence type="ECO:0000313" key="5">
    <source>
        <dbReference type="Proteomes" id="UP001230051"/>
    </source>
</evidence>
<feature type="transmembrane region" description="Helical" evidence="2">
    <location>
        <begin position="92"/>
        <end position="111"/>
    </location>
</feature>
<dbReference type="PANTHER" id="PTHR21723:SF2">
    <property type="entry name" value="RESISTANCE TO INHIBITORS OF CHOLINESTERASE PROTEIN 3 N-TERMINAL DOMAIN-CONTAINING PROTEIN"/>
    <property type="match status" value="1"/>
</dbReference>
<feature type="transmembrane region" description="Helical" evidence="2">
    <location>
        <begin position="6"/>
        <end position="23"/>
    </location>
</feature>
<dbReference type="GO" id="GO:0034394">
    <property type="term" value="P:protein localization to cell surface"/>
    <property type="evidence" value="ECO:0007669"/>
    <property type="project" value="TreeGrafter"/>
</dbReference>
<dbReference type="AlphaFoldDB" id="A0AAD8DFN0"/>
<dbReference type="EMBL" id="JAGXEW010000008">
    <property type="protein sequence ID" value="KAK1169227.1"/>
    <property type="molecule type" value="Genomic_DNA"/>
</dbReference>
<feature type="compositionally biased region" description="Polar residues" evidence="1">
    <location>
        <begin position="55"/>
        <end position="65"/>
    </location>
</feature>
<feature type="compositionally biased region" description="Acidic residues" evidence="1">
    <location>
        <begin position="235"/>
        <end position="266"/>
    </location>
</feature>
<proteinExistence type="predicted"/>
<evidence type="ECO:0000256" key="1">
    <source>
        <dbReference type="SAM" id="MobiDB-lite"/>
    </source>
</evidence>
<dbReference type="GO" id="GO:0043025">
    <property type="term" value="C:neuronal cell body"/>
    <property type="evidence" value="ECO:0007669"/>
    <property type="project" value="TreeGrafter"/>
</dbReference>
<keyword evidence="2" id="KW-0812">Transmembrane</keyword>
<dbReference type="Proteomes" id="UP001230051">
    <property type="component" value="Unassembled WGS sequence"/>
</dbReference>
<sequence>MGVTSSQQVLIAFSLVMFAFVIFPRMSGGGTKDARAFDAHQPRKVEPGPGRGHHSSMNADGSKSQSFESMQQMRKVMEQEMKNEKYKGNNKGFVFTLMPLYAVGVAVFAVYKFLKIKSQDETGAVKRETSKGTRKPEDTENQLHELEQRLSQTEKMLNSILTQLDPLTNCVESVASEQKNEIMAQLQSIRQLMRKRGMNRPQLNTEEPTCDKKLEDLIQSLKEHETECNAKEGEEISDSEENLLEDPNADEVLSDICENEDDESKEDDLGIVSSETQNEDVEATQSVSEELEERGLRRRNKHE</sequence>
<feature type="region of interest" description="Disordered" evidence="1">
    <location>
        <begin position="123"/>
        <end position="143"/>
    </location>
</feature>
<dbReference type="InterPro" id="IPR026160">
    <property type="entry name" value="Ric3"/>
</dbReference>
<accession>A0AAD8DFN0</accession>
<feature type="compositionally biased region" description="Basic and acidic residues" evidence="1">
    <location>
        <begin position="225"/>
        <end position="234"/>
    </location>
</feature>
<dbReference type="GO" id="GO:0043005">
    <property type="term" value="C:neuron projection"/>
    <property type="evidence" value="ECO:0007669"/>
    <property type="project" value="TreeGrafter"/>
</dbReference>
<evidence type="ECO:0000256" key="2">
    <source>
        <dbReference type="SAM" id="Phobius"/>
    </source>
</evidence>
<dbReference type="InterPro" id="IPR032763">
    <property type="entry name" value="RIC3_N"/>
</dbReference>
<keyword evidence="5" id="KW-1185">Reference proteome</keyword>
<dbReference type="PANTHER" id="PTHR21723">
    <property type="entry name" value="RESISTANCE TO INHIBITORS OF CHOLINESTERASE PROTEIN 3 RIC3"/>
    <property type="match status" value="1"/>
</dbReference>
<comment type="caution">
    <text evidence="4">The sequence shown here is derived from an EMBL/GenBank/DDBJ whole genome shotgun (WGS) entry which is preliminary data.</text>
</comment>
<dbReference type="GO" id="GO:0045202">
    <property type="term" value="C:synapse"/>
    <property type="evidence" value="ECO:0007669"/>
    <property type="project" value="GOC"/>
</dbReference>